<evidence type="ECO:0000313" key="3">
    <source>
        <dbReference type="Proteomes" id="UP000467214"/>
    </source>
</evidence>
<reference evidence="2 3" key="1">
    <citation type="submission" date="2019-12" db="EMBL/GenBank/DDBJ databases">
        <title>Neisseriaceae gen. nov. sp. Genome sequencing and assembly.</title>
        <authorList>
            <person name="Liu Z."/>
            <person name="Li A."/>
        </authorList>
    </citation>
    <scope>NUCLEOTIDE SEQUENCE [LARGE SCALE GENOMIC DNA]</scope>
    <source>
        <strain evidence="2 3">B2N2-7</strain>
    </source>
</reference>
<dbReference type="PIRSF" id="PIRSF028696">
    <property type="entry name" value="UCP028696"/>
    <property type="match status" value="1"/>
</dbReference>
<organism evidence="2 3">
    <name type="scientific">Craterilacuibacter sinensis</name>
    <dbReference type="NCBI Taxonomy" id="2686017"/>
    <lineage>
        <taxon>Bacteria</taxon>
        <taxon>Pseudomonadati</taxon>
        <taxon>Pseudomonadota</taxon>
        <taxon>Betaproteobacteria</taxon>
        <taxon>Neisseriales</taxon>
        <taxon>Neisseriaceae</taxon>
        <taxon>Craterilacuibacter</taxon>
    </lineage>
</organism>
<evidence type="ECO:0000256" key="1">
    <source>
        <dbReference type="SAM" id="SignalP"/>
    </source>
</evidence>
<dbReference type="Proteomes" id="UP000467214">
    <property type="component" value="Unassembled WGS sequence"/>
</dbReference>
<feature type="chain" id="PRO_5032991941" evidence="1">
    <location>
        <begin position="47"/>
        <end position="349"/>
    </location>
</feature>
<dbReference type="EMBL" id="WSSB01000014">
    <property type="protein sequence ID" value="MXR38056.1"/>
    <property type="molecule type" value="Genomic_DNA"/>
</dbReference>
<sequence length="349" mass="38059">MSGRNKNLILILCRQGAERFLRKRDTSMKKIALASAALLLTGAASAAINPIPTTNGFSGALSIGVASSDVSSNMYKGDDNGRINHLGAPDSHGETDPLLMLDLRYTLADSRTQFVLGNQVHDALRLDYTQQLGVRQEIGNNGIVSAGLVFSGFGSKDVWANPYALGTEREETKRKSTGMRLGWEGILGSNFSADITRRKVELDEERSPSSLLDRNGNTTRFNLSYDWEFAPGHFLAPGIVLGKHDLDGRAMSNDSAGFKLDYGYNTGLYTLTANLYLGEQKYDAGNPLFGFKKADSSDFVIGANLLRHQLFGYKNVSGFVNAAYGKSDSDINFYDAEVKRVGAGVMYKF</sequence>
<accession>A0A845BV80</accession>
<gene>
    <name evidence="2" type="ORF">GQF02_13845</name>
</gene>
<keyword evidence="3" id="KW-1185">Reference proteome</keyword>
<proteinExistence type="predicted"/>
<dbReference type="InterPro" id="IPR016896">
    <property type="entry name" value="DUF2860"/>
</dbReference>
<dbReference type="AlphaFoldDB" id="A0A845BV80"/>
<comment type="caution">
    <text evidence="2">The sequence shown here is derived from an EMBL/GenBank/DDBJ whole genome shotgun (WGS) entry which is preliminary data.</text>
</comment>
<dbReference type="Pfam" id="PF11059">
    <property type="entry name" value="DUF2860"/>
    <property type="match status" value="1"/>
</dbReference>
<feature type="signal peptide" evidence="1">
    <location>
        <begin position="1"/>
        <end position="46"/>
    </location>
</feature>
<protein>
    <submittedName>
        <fullName evidence="2">DUF2860 domain-containing protein</fullName>
    </submittedName>
</protein>
<evidence type="ECO:0000313" key="2">
    <source>
        <dbReference type="EMBL" id="MXR38056.1"/>
    </source>
</evidence>
<name>A0A845BV80_9NEIS</name>
<keyword evidence="1" id="KW-0732">Signal</keyword>